<dbReference type="InterPro" id="IPR003961">
    <property type="entry name" value="FN3_dom"/>
</dbReference>
<evidence type="ECO:0000313" key="1">
    <source>
        <dbReference type="EMBL" id="ALF02013.1"/>
    </source>
</evidence>
<dbReference type="KEGG" id="vg:26628083"/>
<sequence>MTRTFKVYNGEEVIKEGASPLAITGLTASTKYNLKISAVEDGKESAKVDVPEFTTLAE</sequence>
<name>A0A0M3ULD2_9CAUD</name>
<evidence type="ECO:0000313" key="2">
    <source>
        <dbReference type="Proteomes" id="UP000203130"/>
    </source>
</evidence>
<dbReference type="GeneID" id="26628083"/>
<dbReference type="Proteomes" id="UP000203130">
    <property type="component" value="Segment"/>
</dbReference>
<proteinExistence type="predicted"/>
<keyword evidence="2" id="KW-1185">Reference proteome</keyword>
<dbReference type="OrthoDB" id="11117at10239"/>
<organism evidence="1 2">
    <name type="scientific">Enterococcus phage IME-EFm5</name>
    <dbReference type="NCBI Taxonomy" id="1718158"/>
    <lineage>
        <taxon>Viruses</taxon>
        <taxon>Duplodnaviria</taxon>
        <taxon>Heunggongvirae</taxon>
        <taxon>Uroviricota</taxon>
        <taxon>Caudoviricetes</taxon>
        <taxon>Efemquintavirus</taxon>
        <taxon>Efemquintavirus Efm5</taxon>
    </lineage>
</organism>
<dbReference type="CDD" id="cd00063">
    <property type="entry name" value="FN3"/>
    <property type="match status" value="1"/>
</dbReference>
<dbReference type="EMBL" id="KT588072">
    <property type="protein sequence ID" value="ALF02013.1"/>
    <property type="molecule type" value="Genomic_DNA"/>
</dbReference>
<accession>A0A0M3ULD2</accession>
<protein>
    <submittedName>
        <fullName evidence="1">Major tail protein</fullName>
    </submittedName>
</protein>
<reference evidence="1 2" key="1">
    <citation type="submission" date="2015-08" db="EMBL/GenBank/DDBJ databases">
        <title>Complete genome sequence analysis of novel bacteriophage IME-EFm5.</title>
        <authorList>
            <person name="Gong P."/>
            <person name="Han W."/>
            <person name="Gu J."/>
        </authorList>
    </citation>
    <scope>NUCLEOTIDE SEQUENCE [LARGE SCALE GENOMIC DNA]</scope>
</reference>
<dbReference type="RefSeq" id="YP_009200914.1">
    <property type="nucleotide sequence ID" value="NC_028826.1"/>
</dbReference>
<gene>
    <name evidence="1" type="ORF">EFm5_44</name>
</gene>